<dbReference type="Proteomes" id="UP000002939">
    <property type="component" value="Unassembled WGS sequence"/>
</dbReference>
<dbReference type="PANTHER" id="PTHR12302">
    <property type="entry name" value="EBNA2 BINDING PROTEIN P100"/>
    <property type="match status" value="1"/>
</dbReference>
<name>D0BK95_9LACT</name>
<evidence type="ECO:0000256" key="2">
    <source>
        <dbReference type="ARBA" id="ARBA00022759"/>
    </source>
</evidence>
<feature type="domain" description="TNase-like" evidence="5">
    <location>
        <begin position="60"/>
        <end position="194"/>
    </location>
</feature>
<keyword evidence="3" id="KW-0378">Hydrolase</keyword>
<reference evidence="6" key="1">
    <citation type="submission" date="2009-09" db="EMBL/GenBank/DDBJ databases">
        <authorList>
            <consortium name="The Broad Institute Genome Sequencing Platform"/>
            <person name="Ward D."/>
            <person name="Feldgarden M."/>
            <person name="Earl A."/>
            <person name="Young S.K."/>
            <person name="Zeng Q."/>
            <person name="Koehrsen M."/>
            <person name="Alvarado L."/>
            <person name="Berlin A."/>
            <person name="Bochicchio J."/>
            <person name="Borenstein D."/>
            <person name="Chapman S.B."/>
            <person name="Chen Z."/>
            <person name="Engels R."/>
            <person name="Freedman E."/>
            <person name="Gellesch M."/>
            <person name="Goldberg J."/>
            <person name="Griggs A."/>
            <person name="Gujja S."/>
            <person name="Heilman E."/>
            <person name="Heiman D."/>
            <person name="Hepburn T."/>
            <person name="Howarth C."/>
            <person name="Jen D."/>
            <person name="Larson L."/>
            <person name="Lewis B."/>
            <person name="Mehta T."/>
            <person name="Park D."/>
            <person name="Pearson M."/>
            <person name="Roberts A."/>
            <person name="Saif S."/>
            <person name="Shea T."/>
            <person name="Shenoy N."/>
            <person name="Sisk P."/>
            <person name="Stolte C."/>
            <person name="Sykes S."/>
            <person name="Thomson T."/>
            <person name="Walk T."/>
            <person name="White J."/>
            <person name="Yandava C."/>
            <person name="Sibley C.D."/>
            <person name="Field T.R."/>
            <person name="Grinwis M."/>
            <person name="Eshaghurshan C.S."/>
            <person name="Surette M.G."/>
            <person name="Haas B."/>
            <person name="Nusbaum C."/>
            <person name="Birren B."/>
        </authorList>
    </citation>
    <scope>NUCLEOTIDE SEQUENCE [LARGE SCALE GENOMIC DNA]</scope>
    <source>
        <strain evidence="6">ATCC 700633</strain>
    </source>
</reference>
<evidence type="ECO:0000313" key="7">
    <source>
        <dbReference type="Proteomes" id="UP000002939"/>
    </source>
</evidence>
<evidence type="ECO:0000256" key="4">
    <source>
        <dbReference type="SAM" id="Phobius"/>
    </source>
</evidence>
<dbReference type="STRING" id="626369.HMPREF0446_00380"/>
<organism evidence="6 7">
    <name type="scientific">Granulicatella elegans ATCC 700633</name>
    <dbReference type="NCBI Taxonomy" id="626369"/>
    <lineage>
        <taxon>Bacteria</taxon>
        <taxon>Bacillati</taxon>
        <taxon>Bacillota</taxon>
        <taxon>Bacilli</taxon>
        <taxon>Lactobacillales</taxon>
        <taxon>Carnobacteriaceae</taxon>
        <taxon>Granulicatella</taxon>
    </lineage>
</organism>
<accession>D0BK95</accession>
<comment type="caution">
    <text evidence="6">The sequence shown here is derived from an EMBL/GenBank/DDBJ whole genome shotgun (WGS) entry which is preliminary data.</text>
</comment>
<sequence>MKLTKKQQFLLVKLAILAIILIISGLGLFSKNQKKTSNKSNTNQTQVESSVDFSGYDKSKMYTLQVGKVADGDTFHVRLDGKEFKIRLLLIDTPETAKEGKTAQPFADQAKQKTEELLKKAKKVEGKFDVGDYTDKYGRALMYVYLDGKLLQQTLVEESLARVGYAHPPNTTLLKDLQKVEEQTKQKKKNIWEKDGYVTNRGFDPSVY</sequence>
<evidence type="ECO:0000256" key="1">
    <source>
        <dbReference type="ARBA" id="ARBA00022722"/>
    </source>
</evidence>
<keyword evidence="1" id="KW-0540">Nuclease</keyword>
<dbReference type="SUPFAM" id="SSF50199">
    <property type="entry name" value="Staphylococcal nuclease"/>
    <property type="match status" value="1"/>
</dbReference>
<reference evidence="6" key="2">
    <citation type="submission" date="2011-10" db="EMBL/GenBank/DDBJ databases">
        <title>The Genome Sequence of Granulicatella elegans ATCC 700633.</title>
        <authorList>
            <consortium name="The Broad Institute Genome Sequencing Platform"/>
            <consortium name="The Broad Institute Genome Sequencing Center for Infectious Disease"/>
            <person name="Earl A."/>
            <person name="Ward D."/>
            <person name="Feldgarden M."/>
            <person name="Gevers D."/>
            <person name="Sibley C.D."/>
            <person name="Field T.R."/>
            <person name="Grinwis M."/>
            <person name="Eshaghurshan C.S."/>
            <person name="Surette M.G."/>
            <person name="Young S.K."/>
            <person name="Zeng Q."/>
            <person name="Gargeya S."/>
            <person name="Fitzgerald M."/>
            <person name="Haas B."/>
            <person name="Abouelleil A."/>
            <person name="Alvarado L."/>
            <person name="Arachchi H.M."/>
            <person name="Berlin A."/>
            <person name="Brown A."/>
            <person name="Chapman S.B."/>
            <person name="Chen Z."/>
            <person name="Dunbar C."/>
            <person name="Freedman E."/>
            <person name="Gearin G."/>
            <person name="Goldberg J."/>
            <person name="Griggs A."/>
            <person name="Gujja S."/>
            <person name="Heiman D."/>
            <person name="Howarth C."/>
            <person name="Larson L."/>
            <person name="Lui A."/>
            <person name="MacDonald P.J.P."/>
            <person name="Montmayeur A."/>
            <person name="Murphy C."/>
            <person name="Neiman D."/>
            <person name="Pearson M."/>
            <person name="Priest M."/>
            <person name="Roberts A."/>
            <person name="Saif S."/>
            <person name="Shea T."/>
            <person name="Shenoy N."/>
            <person name="Sisk P."/>
            <person name="Stolte C."/>
            <person name="Sykes S."/>
            <person name="Wortman J."/>
            <person name="Nusbaum C."/>
            <person name="Birren B."/>
        </authorList>
    </citation>
    <scope>NUCLEOTIDE SEQUENCE [LARGE SCALE GENOMIC DNA]</scope>
    <source>
        <strain evidence="6">ATCC 700633</strain>
    </source>
</reference>
<dbReference type="GO" id="GO:0004519">
    <property type="term" value="F:endonuclease activity"/>
    <property type="evidence" value="ECO:0007669"/>
    <property type="project" value="UniProtKB-KW"/>
</dbReference>
<keyword evidence="2" id="KW-0255">Endonuclease</keyword>
<dbReference type="EMBL" id="ACRF02000013">
    <property type="protein sequence ID" value="EEW93498.2"/>
    <property type="molecule type" value="Genomic_DNA"/>
</dbReference>
<dbReference type="PROSITE" id="PS50830">
    <property type="entry name" value="TNASE_3"/>
    <property type="match status" value="1"/>
</dbReference>
<keyword evidence="4" id="KW-1133">Transmembrane helix</keyword>
<proteinExistence type="predicted"/>
<dbReference type="InterPro" id="IPR016071">
    <property type="entry name" value="Staphylococal_nuclease_OB-fold"/>
</dbReference>
<dbReference type="RefSeq" id="WP_020991355.1">
    <property type="nucleotide sequence ID" value="NZ_KI391971.1"/>
</dbReference>
<dbReference type="InterPro" id="IPR035437">
    <property type="entry name" value="SNase_OB-fold_sf"/>
</dbReference>
<evidence type="ECO:0000256" key="3">
    <source>
        <dbReference type="ARBA" id="ARBA00022801"/>
    </source>
</evidence>
<dbReference type="Pfam" id="PF00565">
    <property type="entry name" value="SNase"/>
    <property type="match status" value="1"/>
</dbReference>
<protein>
    <recommendedName>
        <fullName evidence="5">TNase-like domain-containing protein</fullName>
    </recommendedName>
</protein>
<dbReference type="PANTHER" id="PTHR12302:SF3">
    <property type="entry name" value="SERINE_THREONINE-PROTEIN KINASE 31"/>
    <property type="match status" value="1"/>
</dbReference>
<evidence type="ECO:0000259" key="5">
    <source>
        <dbReference type="PROSITE" id="PS50830"/>
    </source>
</evidence>
<dbReference type="HOGENOM" id="CLU_046484_5_2_9"/>
<evidence type="ECO:0000313" key="6">
    <source>
        <dbReference type="EMBL" id="EEW93498.2"/>
    </source>
</evidence>
<dbReference type="Gene3D" id="2.40.50.90">
    <property type="match status" value="1"/>
</dbReference>
<keyword evidence="4" id="KW-0812">Transmembrane</keyword>
<dbReference type="SMART" id="SM00318">
    <property type="entry name" value="SNc"/>
    <property type="match status" value="1"/>
</dbReference>
<feature type="transmembrane region" description="Helical" evidence="4">
    <location>
        <begin position="9"/>
        <end position="29"/>
    </location>
</feature>
<dbReference type="eggNOG" id="COG1525">
    <property type="taxonomic scope" value="Bacteria"/>
</dbReference>
<keyword evidence="7" id="KW-1185">Reference proteome</keyword>
<keyword evidence="4" id="KW-0472">Membrane</keyword>
<dbReference type="AlphaFoldDB" id="D0BK95"/>
<dbReference type="GO" id="GO:0016787">
    <property type="term" value="F:hydrolase activity"/>
    <property type="evidence" value="ECO:0007669"/>
    <property type="project" value="UniProtKB-KW"/>
</dbReference>
<gene>
    <name evidence="6" type="ORF">HMPREF0446_00380</name>
</gene>
<dbReference type="OrthoDB" id="4376109at2"/>